<evidence type="ECO:0000313" key="3">
    <source>
        <dbReference type="EMBL" id="MEX6688199.1"/>
    </source>
</evidence>
<gene>
    <name evidence="3" type="ORF">QTN47_11870</name>
</gene>
<evidence type="ECO:0000259" key="2">
    <source>
        <dbReference type="Pfam" id="PF02698"/>
    </source>
</evidence>
<feature type="chain" id="PRO_5046750742" evidence="1">
    <location>
        <begin position="22"/>
        <end position="420"/>
    </location>
</feature>
<keyword evidence="1" id="KW-0732">Signal</keyword>
<dbReference type="InterPro" id="IPR014729">
    <property type="entry name" value="Rossmann-like_a/b/a_fold"/>
</dbReference>
<dbReference type="Proteomes" id="UP001560573">
    <property type="component" value="Unassembled WGS sequence"/>
</dbReference>
<dbReference type="InterPro" id="IPR003848">
    <property type="entry name" value="DUF218"/>
</dbReference>
<dbReference type="Gene3D" id="3.40.50.620">
    <property type="entry name" value="HUPs"/>
    <property type="match status" value="1"/>
</dbReference>
<dbReference type="Pfam" id="PF02698">
    <property type="entry name" value="DUF218"/>
    <property type="match status" value="1"/>
</dbReference>
<name>A0ABV3ZG79_9BACT</name>
<evidence type="ECO:0000256" key="1">
    <source>
        <dbReference type="SAM" id="SignalP"/>
    </source>
</evidence>
<dbReference type="CDD" id="cd06259">
    <property type="entry name" value="YdcF-like"/>
    <property type="match status" value="1"/>
</dbReference>
<dbReference type="EMBL" id="JAULBC010000003">
    <property type="protein sequence ID" value="MEX6688199.1"/>
    <property type="molecule type" value="Genomic_DNA"/>
</dbReference>
<feature type="signal peptide" evidence="1">
    <location>
        <begin position="1"/>
        <end position="21"/>
    </location>
</feature>
<keyword evidence="4" id="KW-1185">Reference proteome</keyword>
<sequence>MKRNTLLYLLSVILLPLQTLSQSPDPAYKLIFGKTTEDIVVAKNYYLLSLFHNIPEVSKILSEDTTLMRIAKAKTDHLASSLNNCKDFRCYTTKMKFSEDEIFAIGERLFKLYKPGNALGRLVKEHLLRSGAYYIYQHSSPDSLLVKAWQQDARGVNFAIGVYAEGDKARYPNIDSIGYNTQSKRYPDLVNVVTNTVREECKNAALFFEPSLTYALRFIEINERLNAADYEPMTEKENAAAFKKVASVKWSNYKYRTIMVPGAGPDIAGVALSGEGMLRCRVAAYRYKEGLAPFIIVSGGKVHPYKTKYCEATEMKRYLMEAMMIPESAIIIEPHARHTTTNMRNSVRLIFRYHIPFDKPCIASTDKFQSIYITTVLDDRCKKELNELPYRQGDRLSETESVFYPSLEALQINPYEIMDP</sequence>
<dbReference type="RefSeq" id="WP_369329608.1">
    <property type="nucleotide sequence ID" value="NZ_JAULBC010000003.1"/>
</dbReference>
<reference evidence="3 4" key="1">
    <citation type="submission" date="2023-07" db="EMBL/GenBank/DDBJ databases">
        <authorList>
            <person name="Lian W.-H."/>
        </authorList>
    </citation>
    <scope>NUCLEOTIDE SEQUENCE [LARGE SCALE GENOMIC DNA]</scope>
    <source>
        <strain evidence="3 4">SYSU DXS3180</strain>
    </source>
</reference>
<protein>
    <submittedName>
        <fullName evidence="3">YdcF family protein</fullName>
    </submittedName>
</protein>
<comment type="caution">
    <text evidence="3">The sequence shown here is derived from an EMBL/GenBank/DDBJ whole genome shotgun (WGS) entry which is preliminary data.</text>
</comment>
<evidence type="ECO:0000313" key="4">
    <source>
        <dbReference type="Proteomes" id="UP001560573"/>
    </source>
</evidence>
<feature type="domain" description="DUF218" evidence="2">
    <location>
        <begin position="257"/>
        <end position="369"/>
    </location>
</feature>
<proteinExistence type="predicted"/>
<accession>A0ABV3ZG79</accession>
<organism evidence="3 4">
    <name type="scientific">Danxiaibacter flavus</name>
    <dbReference type="NCBI Taxonomy" id="3049108"/>
    <lineage>
        <taxon>Bacteria</taxon>
        <taxon>Pseudomonadati</taxon>
        <taxon>Bacteroidota</taxon>
        <taxon>Chitinophagia</taxon>
        <taxon>Chitinophagales</taxon>
        <taxon>Chitinophagaceae</taxon>
        <taxon>Danxiaibacter</taxon>
    </lineage>
</organism>